<reference evidence="3 4" key="1">
    <citation type="submission" date="2016-11" db="EMBL/GenBank/DDBJ databases">
        <authorList>
            <person name="Jaros S."/>
            <person name="Januszkiewicz K."/>
            <person name="Wedrychowicz H."/>
        </authorList>
    </citation>
    <scope>NUCLEOTIDE SEQUENCE [LARGE SCALE GENOMIC DNA]</scope>
    <source>
        <strain evidence="3 4">DSM 46144</strain>
    </source>
</reference>
<keyword evidence="4" id="KW-1185">Reference proteome</keyword>
<dbReference type="STRING" id="134849.SAMN05443668_13021"/>
<dbReference type="SUPFAM" id="SSF50249">
    <property type="entry name" value="Nucleic acid-binding proteins"/>
    <property type="match status" value="1"/>
</dbReference>
<dbReference type="RefSeq" id="WP_073266241.1">
    <property type="nucleotide sequence ID" value="NZ_FRCS01000030.1"/>
</dbReference>
<organism evidence="3 4">
    <name type="scientific">Cryptosporangium aurantiacum</name>
    <dbReference type="NCBI Taxonomy" id="134849"/>
    <lineage>
        <taxon>Bacteria</taxon>
        <taxon>Bacillati</taxon>
        <taxon>Actinomycetota</taxon>
        <taxon>Actinomycetes</taxon>
        <taxon>Cryptosporangiales</taxon>
        <taxon>Cryptosporangiaceae</taxon>
        <taxon>Cryptosporangium</taxon>
    </lineage>
</organism>
<dbReference type="InterPro" id="IPR022002">
    <property type="entry name" value="ChsH2_Znr"/>
</dbReference>
<name>A0A1M7RPC2_9ACTN</name>
<dbReference type="PANTHER" id="PTHR34075:SF5">
    <property type="entry name" value="BLR3430 PROTEIN"/>
    <property type="match status" value="1"/>
</dbReference>
<dbReference type="EMBL" id="FRCS01000030">
    <property type="protein sequence ID" value="SHN47918.1"/>
    <property type="molecule type" value="Genomic_DNA"/>
</dbReference>
<gene>
    <name evidence="3" type="ORF">SAMN05443668_13021</name>
</gene>
<protein>
    <submittedName>
        <fullName evidence="3">Uncharacterized protein</fullName>
    </submittedName>
</protein>
<dbReference type="OrthoDB" id="4560079at2"/>
<evidence type="ECO:0000259" key="1">
    <source>
        <dbReference type="Pfam" id="PF01796"/>
    </source>
</evidence>
<dbReference type="Pfam" id="PF01796">
    <property type="entry name" value="OB_ChsH2_C"/>
    <property type="match status" value="1"/>
</dbReference>
<dbReference type="Proteomes" id="UP000184440">
    <property type="component" value="Unassembled WGS sequence"/>
</dbReference>
<feature type="domain" description="ChsH2 rubredoxin-like zinc ribbon" evidence="2">
    <location>
        <begin position="20"/>
        <end position="54"/>
    </location>
</feature>
<dbReference type="Gene3D" id="6.10.30.10">
    <property type="match status" value="1"/>
</dbReference>
<dbReference type="InterPro" id="IPR052513">
    <property type="entry name" value="Thioester_dehydratase-like"/>
</dbReference>
<feature type="domain" description="ChsH2 C-terminal OB-fold" evidence="1">
    <location>
        <begin position="57"/>
        <end position="124"/>
    </location>
</feature>
<dbReference type="PANTHER" id="PTHR34075">
    <property type="entry name" value="BLR3430 PROTEIN"/>
    <property type="match status" value="1"/>
</dbReference>
<sequence length="144" mass="16302">MAVSIGKPIPIPTEADRPYWDALREHRLVLSRCVSCGWYSQRRKMVCQECLGEEFTWAEVSGRGTIYSFTRVHQTWVAAFQDETPYVLVSVALEEQPSLVLVTNLLGEYDFESLELGFPVIADFEPRGSEVLLQFRLAGGTNVQ</sequence>
<accession>A0A1M7RPC2</accession>
<dbReference type="InterPro" id="IPR002878">
    <property type="entry name" value="ChsH2_C"/>
</dbReference>
<evidence type="ECO:0000313" key="4">
    <source>
        <dbReference type="Proteomes" id="UP000184440"/>
    </source>
</evidence>
<evidence type="ECO:0000313" key="3">
    <source>
        <dbReference type="EMBL" id="SHN47918.1"/>
    </source>
</evidence>
<proteinExistence type="predicted"/>
<dbReference type="AlphaFoldDB" id="A0A1M7RPC2"/>
<evidence type="ECO:0000259" key="2">
    <source>
        <dbReference type="Pfam" id="PF12172"/>
    </source>
</evidence>
<dbReference type="InterPro" id="IPR012340">
    <property type="entry name" value="NA-bd_OB-fold"/>
</dbReference>
<dbReference type="Pfam" id="PF12172">
    <property type="entry name" value="zf-ChsH2"/>
    <property type="match status" value="1"/>
</dbReference>